<reference evidence="1" key="1">
    <citation type="submission" date="2018-05" db="EMBL/GenBank/DDBJ databases">
        <authorList>
            <person name="Lanie J.A."/>
            <person name="Ng W.-L."/>
            <person name="Kazmierczak K.M."/>
            <person name="Andrzejewski T.M."/>
            <person name="Davidsen T.M."/>
            <person name="Wayne K.J."/>
            <person name="Tettelin H."/>
            <person name="Glass J.I."/>
            <person name="Rusch D."/>
            <person name="Podicherti R."/>
            <person name="Tsui H.-C.T."/>
            <person name="Winkler M.E."/>
        </authorList>
    </citation>
    <scope>NUCLEOTIDE SEQUENCE</scope>
</reference>
<sequence>VNESSVIDIDSLTPYGKHRRALEIFVERRFNSTILRLPTIFGEGMRKGVVYDLMHNQYIDSLTKNSEYQYYFLDHIWEDIEKATKNDISLLNIATEPITIGELNACIFHNYDLKQGDDSSPKYNMFTEFSSYWGKSSNYLYNKMQQLNDIRSFKDRVENADELES</sequence>
<dbReference type="AlphaFoldDB" id="A0A382X0V4"/>
<evidence type="ECO:0008006" key="2">
    <source>
        <dbReference type="Google" id="ProtNLM"/>
    </source>
</evidence>
<organism evidence="1">
    <name type="scientific">marine metagenome</name>
    <dbReference type="NCBI Taxonomy" id="408172"/>
    <lineage>
        <taxon>unclassified sequences</taxon>
        <taxon>metagenomes</taxon>
        <taxon>ecological metagenomes</taxon>
    </lineage>
</organism>
<name>A0A382X0V4_9ZZZZ</name>
<accession>A0A382X0V4</accession>
<feature type="non-terminal residue" evidence="1">
    <location>
        <position position="1"/>
    </location>
</feature>
<protein>
    <recommendedName>
        <fullName evidence="2">RmlD-like substrate binding domain-containing protein</fullName>
    </recommendedName>
</protein>
<evidence type="ECO:0000313" key="1">
    <source>
        <dbReference type="EMBL" id="SVD64856.1"/>
    </source>
</evidence>
<dbReference type="EMBL" id="UINC01164157">
    <property type="protein sequence ID" value="SVD64856.1"/>
    <property type="molecule type" value="Genomic_DNA"/>
</dbReference>
<gene>
    <name evidence="1" type="ORF">METZ01_LOCUS417710</name>
</gene>
<proteinExistence type="predicted"/>